<evidence type="ECO:0000256" key="2">
    <source>
        <dbReference type="SAM" id="Phobius"/>
    </source>
</evidence>
<keyword evidence="2" id="KW-0812">Transmembrane</keyword>
<feature type="region of interest" description="Disordered" evidence="1">
    <location>
        <begin position="343"/>
        <end position="364"/>
    </location>
</feature>
<feature type="compositionally biased region" description="Acidic residues" evidence="1">
    <location>
        <begin position="85"/>
        <end position="102"/>
    </location>
</feature>
<proteinExistence type="predicted"/>
<dbReference type="Proteomes" id="UP000242146">
    <property type="component" value="Unassembled WGS sequence"/>
</dbReference>
<reference evidence="3 4" key="1">
    <citation type="submission" date="2016-07" db="EMBL/GenBank/DDBJ databases">
        <title>Pervasive Adenine N6-methylation of Active Genes in Fungi.</title>
        <authorList>
            <consortium name="DOE Joint Genome Institute"/>
            <person name="Mondo S.J."/>
            <person name="Dannebaum R.O."/>
            <person name="Kuo R.C."/>
            <person name="Labutti K."/>
            <person name="Haridas S."/>
            <person name="Kuo A."/>
            <person name="Salamov A."/>
            <person name="Ahrendt S.R."/>
            <person name="Lipzen A."/>
            <person name="Sullivan W."/>
            <person name="Andreopoulos W.B."/>
            <person name="Clum A."/>
            <person name="Lindquist E."/>
            <person name="Daum C."/>
            <person name="Ramamoorthy G.K."/>
            <person name="Gryganskyi A."/>
            <person name="Culley D."/>
            <person name="Magnuson J.K."/>
            <person name="James T.Y."/>
            <person name="O'Malley M.A."/>
            <person name="Stajich J.E."/>
            <person name="Spatafora J.W."/>
            <person name="Visel A."/>
            <person name="Grigoriev I.V."/>
        </authorList>
    </citation>
    <scope>NUCLEOTIDE SEQUENCE [LARGE SCALE GENOMIC DNA]</scope>
    <source>
        <strain evidence="3 4">NRRL 3301</strain>
    </source>
</reference>
<feature type="region of interest" description="Disordered" evidence="1">
    <location>
        <begin position="279"/>
        <end position="311"/>
    </location>
</feature>
<accession>A0A1X2GT56</accession>
<feature type="compositionally biased region" description="Low complexity" evidence="1">
    <location>
        <begin position="279"/>
        <end position="307"/>
    </location>
</feature>
<evidence type="ECO:0000313" key="4">
    <source>
        <dbReference type="Proteomes" id="UP000242146"/>
    </source>
</evidence>
<comment type="caution">
    <text evidence="3">The sequence shown here is derived from an EMBL/GenBank/DDBJ whole genome shotgun (WGS) entry which is preliminary data.</text>
</comment>
<evidence type="ECO:0000256" key="1">
    <source>
        <dbReference type="SAM" id="MobiDB-lite"/>
    </source>
</evidence>
<dbReference type="OrthoDB" id="2258791at2759"/>
<gene>
    <name evidence="3" type="ORF">DM01DRAFT_1332774</name>
</gene>
<protein>
    <submittedName>
        <fullName evidence="3">Uncharacterized protein</fullName>
    </submittedName>
</protein>
<name>A0A1X2GT56_9FUNG</name>
<evidence type="ECO:0000313" key="3">
    <source>
        <dbReference type="EMBL" id="ORX60645.1"/>
    </source>
</evidence>
<feature type="transmembrane region" description="Helical" evidence="2">
    <location>
        <begin position="26"/>
        <end position="52"/>
    </location>
</feature>
<organism evidence="3 4">
    <name type="scientific">Hesseltinella vesiculosa</name>
    <dbReference type="NCBI Taxonomy" id="101127"/>
    <lineage>
        <taxon>Eukaryota</taxon>
        <taxon>Fungi</taxon>
        <taxon>Fungi incertae sedis</taxon>
        <taxon>Mucoromycota</taxon>
        <taxon>Mucoromycotina</taxon>
        <taxon>Mucoromycetes</taxon>
        <taxon>Mucorales</taxon>
        <taxon>Cunninghamellaceae</taxon>
        <taxon>Hesseltinella</taxon>
    </lineage>
</organism>
<feature type="region of interest" description="Disordered" evidence="1">
    <location>
        <begin position="78"/>
        <end position="123"/>
    </location>
</feature>
<sequence>MAHALDLLGLIDTPVEDVDATMTHGYYGLMAVTGFICLVAIGCLLAVTRLLLFHLRLASLNMTTVEYISHPLYQPRTTHNAYGEDSSDDSMDNDDEEQELDDMQVGRPDNDIEKQTPWADSRRRRQPRTHFAFHWVLQFAWARTVRSSVRRSYGRLRFSYRLLAHPSARYPTFTSRCLYLYDHGCSGPAYDDLMTATAATSNHSHHAPPRIRTNLAHSSMDKIKKQDNQLLEEFLATRTIRPARALSEGELGPDYDDDMGLDTEILDLDYDPITASLASDSSSTAVASSSSVNTPTVQRSSAASTSPSAPPLIPSFSSSLVTGGFHSKPISKAARLLDMSEGDVQELVQSSSPRTRSPDEISID</sequence>
<keyword evidence="2" id="KW-1133">Transmembrane helix</keyword>
<dbReference type="STRING" id="101127.A0A1X2GT56"/>
<keyword evidence="4" id="KW-1185">Reference proteome</keyword>
<dbReference type="AlphaFoldDB" id="A0A1X2GT56"/>
<dbReference type="EMBL" id="MCGT01000004">
    <property type="protein sequence ID" value="ORX60645.1"/>
    <property type="molecule type" value="Genomic_DNA"/>
</dbReference>
<keyword evidence="2" id="KW-0472">Membrane</keyword>